<evidence type="ECO:0000256" key="3">
    <source>
        <dbReference type="ARBA" id="ARBA00022793"/>
    </source>
</evidence>
<evidence type="ECO:0000256" key="5">
    <source>
        <dbReference type="ARBA" id="ARBA00023239"/>
    </source>
</evidence>
<dbReference type="InterPro" id="IPR008286">
    <property type="entry name" value="Prn/Lys/Arg_de-COase_C"/>
</dbReference>
<evidence type="ECO:0000256" key="1">
    <source>
        <dbReference type="ARBA" id="ARBA00001933"/>
    </source>
</evidence>
<dbReference type="SUPFAM" id="SSF53383">
    <property type="entry name" value="PLP-dependent transferases"/>
    <property type="match status" value="1"/>
</dbReference>
<dbReference type="InterPro" id="IPR015424">
    <property type="entry name" value="PyrdxlP-dep_Trfase"/>
</dbReference>
<proteinExistence type="inferred from homology"/>
<name>A0A6F8ZK17_9FIRM</name>
<protein>
    <submittedName>
        <fullName evidence="8">Lysine decarboxylase</fullName>
        <ecNumber evidence="8">4.1.1.18</ecNumber>
    </submittedName>
</protein>
<accession>A0A6F8ZK17</accession>
<dbReference type="PANTHER" id="PTHR43277:SF4">
    <property type="entry name" value="ARGININE DECARBOXYLASE"/>
    <property type="match status" value="1"/>
</dbReference>
<evidence type="ECO:0000259" key="6">
    <source>
        <dbReference type="Pfam" id="PF01276"/>
    </source>
</evidence>
<dbReference type="EC" id="4.1.1.18" evidence="8"/>
<sequence length="436" mass="45813">MKAGSGQGRTPLREALETVAAGGRLRLHTPGHAGHGPRGPWPDPYWDLTEVGPVPAALEASQAAAATAYGTRATWFSAQGATLPVQAAVLGAFAGSARPVWVDRASHRAVAAALLLGGIPVRWRQPRLGPGGVPLPAADPPPPGVAGAVLTRPTYDGLLTAQDLPDGGPVVADEAHGAHWYCRPGYPASALELGADLVIHGSHKTEAAPTGTALLHLAGGRVEPAAVRFWWETLASSSPSYPLLAGLEAMVAARFRPPAAAAWAALAAGARELRDRLAARGWVVLQRWWEERGGLSDPARLTLLGRGAAALVRAAGLEPEKETPASVTLILTPHLRLEWVAQRLLALPVPEPPPLEERPWPLPAAALPMREALTRGGEWVELAAAPGRVSRGWVIPYPPGIPLILPGERWDAEVVAAVREAGTAEGLEEGRVWVLR</sequence>
<dbReference type="InterPro" id="IPR052357">
    <property type="entry name" value="Orn_Lys_Arg_decarboxylase-I"/>
</dbReference>
<dbReference type="SUPFAM" id="SSF55904">
    <property type="entry name" value="Ornithine decarboxylase C-terminal domain"/>
    <property type="match status" value="1"/>
</dbReference>
<evidence type="ECO:0000313" key="9">
    <source>
        <dbReference type="Proteomes" id="UP000503399"/>
    </source>
</evidence>
<evidence type="ECO:0000313" key="8">
    <source>
        <dbReference type="EMBL" id="CAB1130138.1"/>
    </source>
</evidence>
<dbReference type="PANTHER" id="PTHR43277">
    <property type="entry name" value="ARGININE DECARBOXYLASE"/>
    <property type="match status" value="1"/>
</dbReference>
<evidence type="ECO:0000256" key="4">
    <source>
        <dbReference type="ARBA" id="ARBA00022898"/>
    </source>
</evidence>
<keyword evidence="3" id="KW-0210">Decarboxylase</keyword>
<evidence type="ECO:0000256" key="2">
    <source>
        <dbReference type="ARBA" id="ARBA00010671"/>
    </source>
</evidence>
<comment type="similarity">
    <text evidence="2">Belongs to the Orn/Lys/Arg decarboxylase class-I family.</text>
</comment>
<organism evidence="8 9">
    <name type="scientific">Candidatus Hydrogenisulfobacillus filiaventi</name>
    <dbReference type="NCBI Taxonomy" id="2707344"/>
    <lineage>
        <taxon>Bacteria</taxon>
        <taxon>Bacillati</taxon>
        <taxon>Bacillota</taxon>
        <taxon>Clostridia</taxon>
        <taxon>Eubacteriales</taxon>
        <taxon>Clostridiales Family XVII. Incertae Sedis</taxon>
        <taxon>Candidatus Hydrogenisulfobacillus</taxon>
    </lineage>
</organism>
<dbReference type="Pfam" id="PF01276">
    <property type="entry name" value="OKR_DC_1"/>
    <property type="match status" value="1"/>
</dbReference>
<comment type="cofactor">
    <cofactor evidence="1">
        <name>pyridoxal 5'-phosphate</name>
        <dbReference type="ChEBI" id="CHEBI:597326"/>
    </cofactor>
</comment>
<gene>
    <name evidence="8" type="ORF">R50_2646</name>
</gene>
<dbReference type="InterPro" id="IPR036633">
    <property type="entry name" value="Prn/Lys/Arg_de-COase_C_sf"/>
</dbReference>
<evidence type="ECO:0000259" key="7">
    <source>
        <dbReference type="Pfam" id="PF03711"/>
    </source>
</evidence>
<feature type="domain" description="Orn/Lys/Arg decarboxylase C-terminal" evidence="7">
    <location>
        <begin position="370"/>
        <end position="413"/>
    </location>
</feature>
<dbReference type="GO" id="GO:0008923">
    <property type="term" value="F:lysine decarboxylase activity"/>
    <property type="evidence" value="ECO:0007669"/>
    <property type="project" value="UniProtKB-EC"/>
</dbReference>
<dbReference type="AlphaFoldDB" id="A0A6F8ZK17"/>
<dbReference type="KEGG" id="hfv:R50_2646"/>
<feature type="domain" description="Orn/Lys/Arg decarboxylases family 1 pyridoxal-P attachment site" evidence="6">
    <location>
        <begin position="59"/>
        <end position="277"/>
    </location>
</feature>
<dbReference type="InterPro" id="IPR015421">
    <property type="entry name" value="PyrdxlP-dep_Trfase_major"/>
</dbReference>
<dbReference type="Gene3D" id="3.40.640.10">
    <property type="entry name" value="Type I PLP-dependent aspartate aminotransferase-like (Major domain)"/>
    <property type="match status" value="1"/>
</dbReference>
<reference evidence="8 9" key="1">
    <citation type="submission" date="2020-02" db="EMBL/GenBank/DDBJ databases">
        <authorList>
            <person name="Hogendoorn C."/>
        </authorList>
    </citation>
    <scope>NUCLEOTIDE SEQUENCE [LARGE SCALE GENOMIC DNA]</scope>
    <source>
        <strain evidence="8">R501</strain>
    </source>
</reference>
<keyword evidence="9" id="KW-1185">Reference proteome</keyword>
<dbReference type="Gene3D" id="3.90.105.10">
    <property type="entry name" value="Molybdopterin biosynthesis moea protein, domain 2"/>
    <property type="match status" value="1"/>
</dbReference>
<dbReference type="InterPro" id="IPR000310">
    <property type="entry name" value="Orn/Lys/Arg_deCO2ase_major_dom"/>
</dbReference>
<dbReference type="EMBL" id="LR778114">
    <property type="protein sequence ID" value="CAB1130138.1"/>
    <property type="molecule type" value="Genomic_DNA"/>
</dbReference>
<keyword evidence="4" id="KW-0663">Pyridoxal phosphate</keyword>
<dbReference type="Pfam" id="PF03711">
    <property type="entry name" value="OKR_DC_1_C"/>
    <property type="match status" value="1"/>
</dbReference>
<keyword evidence="5 8" id="KW-0456">Lyase</keyword>
<dbReference type="Proteomes" id="UP000503399">
    <property type="component" value="Chromosome"/>
</dbReference>